<evidence type="ECO:0000256" key="2">
    <source>
        <dbReference type="ARBA" id="ARBA00022730"/>
    </source>
</evidence>
<gene>
    <name evidence="6" type="primary">rpl10</name>
    <name evidence="6" type="synonym">rplP0</name>
    <name evidence="8" type="ORF">AC482_06415</name>
</gene>
<evidence type="ECO:0000256" key="6">
    <source>
        <dbReference type="HAMAP-Rule" id="MF_00280"/>
    </source>
</evidence>
<evidence type="ECO:0000256" key="4">
    <source>
        <dbReference type="ARBA" id="ARBA00022980"/>
    </source>
</evidence>
<name>A0A0M0BMD9_9ARCH</name>
<keyword evidence="2 6" id="KW-0699">rRNA-binding</keyword>
<comment type="function">
    <text evidence="6">Forms part of the ribosomal stalk, playing a central role in the interaction of the ribosome with GTP-bound translation factors.</text>
</comment>
<dbReference type="HAMAP" id="MF_00280">
    <property type="entry name" value="Ribosomal_uL10_arch"/>
    <property type="match status" value="1"/>
</dbReference>
<accession>A0A0M0BMD9</accession>
<protein>
    <recommendedName>
        <fullName evidence="6">Large ribosomal subunit protein uL10</fullName>
    </recommendedName>
    <alternativeName>
        <fullName evidence="6">Acidic ribosomal protein P0 homolog</fullName>
    </alternativeName>
</protein>
<reference evidence="8 9" key="1">
    <citation type="submission" date="2015-06" db="EMBL/GenBank/DDBJ databases">
        <title>New insights into the roles of widespread benthic archaea in carbon and nitrogen cycling.</title>
        <authorList>
            <person name="Lazar C.S."/>
            <person name="Baker B.J."/>
            <person name="Seitz K.W."/>
            <person name="Hyde A.S."/>
            <person name="Dick G.J."/>
            <person name="Hinrichs K.-U."/>
            <person name="Teske A.P."/>
        </authorList>
    </citation>
    <scope>NUCLEOTIDE SEQUENCE [LARGE SCALE GENOMIC DNA]</scope>
    <source>
        <strain evidence="8">DG-45</strain>
    </source>
</reference>
<keyword evidence="4 6" id="KW-0689">Ribosomal protein</keyword>
<dbReference type="InterPro" id="IPR043141">
    <property type="entry name" value="Ribosomal_uL10-like_sf"/>
</dbReference>
<dbReference type="Gene3D" id="6.10.140.760">
    <property type="match status" value="1"/>
</dbReference>
<evidence type="ECO:0000313" key="8">
    <source>
        <dbReference type="EMBL" id="KON29476.1"/>
    </source>
</evidence>
<dbReference type="GO" id="GO:0070180">
    <property type="term" value="F:large ribosomal subunit rRNA binding"/>
    <property type="evidence" value="ECO:0007669"/>
    <property type="project" value="UniProtKB-UniRule"/>
</dbReference>
<dbReference type="GO" id="GO:0003735">
    <property type="term" value="F:structural constituent of ribosome"/>
    <property type="evidence" value="ECO:0007669"/>
    <property type="project" value="TreeGrafter"/>
</dbReference>
<dbReference type="GO" id="GO:0002181">
    <property type="term" value="P:cytoplasmic translation"/>
    <property type="evidence" value="ECO:0007669"/>
    <property type="project" value="TreeGrafter"/>
</dbReference>
<dbReference type="GO" id="GO:0000027">
    <property type="term" value="P:ribosomal large subunit assembly"/>
    <property type="evidence" value="ECO:0007669"/>
    <property type="project" value="TreeGrafter"/>
</dbReference>
<keyword evidence="5 6" id="KW-0687">Ribonucleoprotein</keyword>
<dbReference type="InterPro" id="IPR043164">
    <property type="entry name" value="Ribosomal_uL10-like_insert_sf"/>
</dbReference>
<dbReference type="PANTHER" id="PTHR45699">
    <property type="entry name" value="60S ACIDIC RIBOSOMAL PROTEIN P0"/>
    <property type="match status" value="1"/>
</dbReference>
<evidence type="ECO:0000256" key="3">
    <source>
        <dbReference type="ARBA" id="ARBA00022884"/>
    </source>
</evidence>
<comment type="caution">
    <text evidence="8">The sequence shown here is derived from an EMBL/GenBank/DDBJ whole genome shotgun (WGS) entry which is preliminary data.</text>
</comment>
<evidence type="ECO:0000256" key="5">
    <source>
        <dbReference type="ARBA" id="ARBA00023274"/>
    </source>
</evidence>
<organism evidence="8 9">
    <name type="scientific">miscellaneous Crenarchaeota group-15 archaeon DG-45</name>
    <dbReference type="NCBI Taxonomy" id="1685127"/>
    <lineage>
        <taxon>Archaea</taxon>
        <taxon>Candidatus Bathyarchaeota</taxon>
        <taxon>MCG-15</taxon>
    </lineage>
</organism>
<sequence>MSRVSEEKLRIVDSTIELLKEYEIIGAADLHKVGSGMLQDLRKQLRGQLAIRCIKNTLMQIAMGNADLTGVEEFLERIAGPNIFIFSNGNPFKLAMMLHHNKVKVFAKAGDTALDTIVIPAGNTGLSPGPILSQFGGLGVRTRIEGGNVWVVQDAEVAKVGDTISQQLAEVLARMGMRVAEMGLDIKAVYEHGTTIPRDELILDLDSYTDLLKKAHANAFQVALKSSYPTTQTVPALLMLAAQNARKIALEAGYVSPETITELVAKAYSQALSLERLVKSKQ</sequence>
<feature type="domain" description="Large ribosomal subunit protein uL10-like insertion" evidence="7">
    <location>
        <begin position="107"/>
        <end position="176"/>
    </location>
</feature>
<dbReference type="Pfam" id="PF00466">
    <property type="entry name" value="Ribosomal_L10"/>
    <property type="match status" value="1"/>
</dbReference>
<dbReference type="Gene3D" id="3.90.105.20">
    <property type="match status" value="1"/>
</dbReference>
<dbReference type="PANTHER" id="PTHR45699:SF3">
    <property type="entry name" value="LARGE RIBOSOMAL SUBUNIT PROTEIN UL10"/>
    <property type="match status" value="1"/>
</dbReference>
<comment type="subunit">
    <text evidence="6">Part of the 50S ribosomal subunit. Forms part of the ribosomal stalk which helps the ribosome interact with GTP-bound translation factors. Forms a heptameric L10(L12)2(L12)2(L12)2 complex, where L10 forms an elongated spine to which the L12 dimers bind in a sequential fashion.</text>
</comment>
<dbReference type="InterPro" id="IPR050323">
    <property type="entry name" value="Ribosomal_protein_uL10"/>
</dbReference>
<dbReference type="Proteomes" id="UP000037210">
    <property type="component" value="Unassembled WGS sequence"/>
</dbReference>
<dbReference type="Gene3D" id="3.30.70.1730">
    <property type="match status" value="1"/>
</dbReference>
<keyword evidence="3 6" id="KW-0694">RNA-binding</keyword>
<proteinExistence type="inferred from homology"/>
<dbReference type="SUPFAM" id="SSF160369">
    <property type="entry name" value="Ribosomal protein L10-like"/>
    <property type="match status" value="1"/>
</dbReference>
<dbReference type="GO" id="GO:0022625">
    <property type="term" value="C:cytosolic large ribosomal subunit"/>
    <property type="evidence" value="ECO:0007669"/>
    <property type="project" value="TreeGrafter"/>
</dbReference>
<dbReference type="InterPro" id="IPR040637">
    <property type="entry name" value="Ribosomal_uL10-like_insert"/>
</dbReference>
<evidence type="ECO:0000256" key="1">
    <source>
        <dbReference type="ARBA" id="ARBA00008889"/>
    </source>
</evidence>
<evidence type="ECO:0000259" key="7">
    <source>
        <dbReference type="Pfam" id="PF17777"/>
    </source>
</evidence>
<evidence type="ECO:0000313" key="9">
    <source>
        <dbReference type="Proteomes" id="UP000037210"/>
    </source>
</evidence>
<dbReference type="EMBL" id="LFWZ01000063">
    <property type="protein sequence ID" value="KON29476.1"/>
    <property type="molecule type" value="Genomic_DNA"/>
</dbReference>
<dbReference type="InterPro" id="IPR001790">
    <property type="entry name" value="Ribosomal_uL10"/>
</dbReference>
<dbReference type="AlphaFoldDB" id="A0A0M0BMD9"/>
<comment type="similarity">
    <text evidence="1 6">Belongs to the universal ribosomal protein uL10 family.</text>
</comment>
<dbReference type="Pfam" id="PF17777">
    <property type="entry name" value="RL10P_insert"/>
    <property type="match status" value="1"/>
</dbReference>
<dbReference type="InterPro" id="IPR022909">
    <property type="entry name" value="Ribosomal_uL10_arc"/>
</dbReference>